<dbReference type="Proteomes" id="UP001221757">
    <property type="component" value="Unassembled WGS sequence"/>
</dbReference>
<dbReference type="AlphaFoldDB" id="A0AAD7GCM8"/>
<comment type="caution">
    <text evidence="1">The sequence shown here is derived from an EMBL/GenBank/DDBJ whole genome shotgun (WGS) entry which is preliminary data.</text>
</comment>
<gene>
    <name evidence="1" type="ORF">B0H17DRAFT_938661</name>
</gene>
<organism evidence="1 2">
    <name type="scientific">Mycena rosella</name>
    <name type="common">Pink bonnet</name>
    <name type="synonym">Agaricus rosellus</name>
    <dbReference type="NCBI Taxonomy" id="1033263"/>
    <lineage>
        <taxon>Eukaryota</taxon>
        <taxon>Fungi</taxon>
        <taxon>Dikarya</taxon>
        <taxon>Basidiomycota</taxon>
        <taxon>Agaricomycotina</taxon>
        <taxon>Agaricomycetes</taxon>
        <taxon>Agaricomycetidae</taxon>
        <taxon>Agaricales</taxon>
        <taxon>Marasmiineae</taxon>
        <taxon>Mycenaceae</taxon>
        <taxon>Mycena</taxon>
    </lineage>
</organism>
<keyword evidence="2" id="KW-1185">Reference proteome</keyword>
<reference evidence="1" key="1">
    <citation type="submission" date="2023-03" db="EMBL/GenBank/DDBJ databases">
        <title>Massive genome expansion in bonnet fungi (Mycena s.s.) driven by repeated elements and novel gene families across ecological guilds.</title>
        <authorList>
            <consortium name="Lawrence Berkeley National Laboratory"/>
            <person name="Harder C.B."/>
            <person name="Miyauchi S."/>
            <person name="Viragh M."/>
            <person name="Kuo A."/>
            <person name="Thoen E."/>
            <person name="Andreopoulos B."/>
            <person name="Lu D."/>
            <person name="Skrede I."/>
            <person name="Drula E."/>
            <person name="Henrissat B."/>
            <person name="Morin E."/>
            <person name="Kohler A."/>
            <person name="Barry K."/>
            <person name="LaButti K."/>
            <person name="Morin E."/>
            <person name="Salamov A."/>
            <person name="Lipzen A."/>
            <person name="Mereny Z."/>
            <person name="Hegedus B."/>
            <person name="Baldrian P."/>
            <person name="Stursova M."/>
            <person name="Weitz H."/>
            <person name="Taylor A."/>
            <person name="Grigoriev I.V."/>
            <person name="Nagy L.G."/>
            <person name="Martin F."/>
            <person name="Kauserud H."/>
        </authorList>
    </citation>
    <scope>NUCLEOTIDE SEQUENCE</scope>
    <source>
        <strain evidence="1">CBHHK067</strain>
    </source>
</reference>
<name>A0AAD7GCM8_MYCRO</name>
<accession>A0AAD7GCM8</accession>
<feature type="non-terminal residue" evidence="1">
    <location>
        <position position="1"/>
    </location>
</feature>
<sequence length="186" mass="20506">PWALPVGRVTMDQRFKLPRTDEEQIRLDLEIHCLVTYIADEEPFLVHHEQRLREEGDNGLAYQVALHRMERSRFNAQHMRRLIKLSKENGFTGYLSPGVSICRERHACPPAAPAPSSAAAQDPDAVMRGGDLDVIEEESKGKGKGEEDEDSVADAFMNILHIADGGTGAPGGLVQHCGAHVIYNGL</sequence>
<proteinExistence type="predicted"/>
<dbReference type="EMBL" id="JARKIE010000081">
    <property type="protein sequence ID" value="KAJ7688137.1"/>
    <property type="molecule type" value="Genomic_DNA"/>
</dbReference>
<protein>
    <submittedName>
        <fullName evidence="1">Uncharacterized protein</fullName>
    </submittedName>
</protein>
<evidence type="ECO:0000313" key="2">
    <source>
        <dbReference type="Proteomes" id="UP001221757"/>
    </source>
</evidence>
<evidence type="ECO:0000313" key="1">
    <source>
        <dbReference type="EMBL" id="KAJ7688137.1"/>
    </source>
</evidence>